<organism evidence="8 9">
    <name type="scientific">Candidatus Aquirickettsiella gammari</name>
    <dbReference type="NCBI Taxonomy" id="2016198"/>
    <lineage>
        <taxon>Bacteria</taxon>
        <taxon>Pseudomonadati</taxon>
        <taxon>Pseudomonadota</taxon>
        <taxon>Gammaproteobacteria</taxon>
        <taxon>Legionellales</taxon>
        <taxon>Coxiellaceae</taxon>
        <taxon>Candidatus Aquirickettsiella</taxon>
    </lineage>
</organism>
<evidence type="ECO:0000256" key="2">
    <source>
        <dbReference type="ARBA" id="ARBA00004819"/>
    </source>
</evidence>
<dbReference type="GO" id="GO:0008483">
    <property type="term" value="F:transaminase activity"/>
    <property type="evidence" value="ECO:0007669"/>
    <property type="project" value="InterPro"/>
</dbReference>
<keyword evidence="7" id="KW-0963">Cytoplasm</keyword>
<dbReference type="Proteomes" id="UP000226429">
    <property type="component" value="Unassembled WGS sequence"/>
</dbReference>
<evidence type="ECO:0000256" key="7">
    <source>
        <dbReference type="HAMAP-Rule" id="MF_00375"/>
    </source>
</evidence>
<reference evidence="8 9" key="2">
    <citation type="journal article" date="2018" name="J. Invertebr. Pathol.">
        <title>'Candidatus Aquirickettsiella gammari' (Gammaproteobacteria: Legionellales: Coxiellaceae): A bacterial pathogen of the freshwater crustacean Gammarus fossarum (Malacostraca: Amphipoda).</title>
        <authorList>
            <person name="Bojko J."/>
            <person name="Dunn A.M."/>
            <person name="Stebbing P.D."/>
            <person name="van Aerle R."/>
            <person name="Bacela-Spychalska K."/>
            <person name="Bean T.P."/>
            <person name="Urrutia A."/>
            <person name="Stentiford G.D."/>
        </authorList>
    </citation>
    <scope>NUCLEOTIDE SEQUENCE [LARGE SCALE GENOMIC DNA]</scope>
    <source>
        <strain evidence="8">RA15029</strain>
    </source>
</reference>
<comment type="subcellular location">
    <subcellularLocation>
        <location evidence="7">Cytoplasm</location>
    </subcellularLocation>
</comment>
<reference evidence="8 9" key="1">
    <citation type="journal article" date="2017" name="Int. J. Syst. Evol. Microbiol.">
        <title>Aquarickettsiella crustaci n. gen. n. sp. (Gammaproteobacteria: Legionellales: Coxiellaceae); a bacterial pathogen of the freshwater crustacean: Gammarus fossarum (Malacostraca: Amphipoda).</title>
        <authorList>
            <person name="Bojko J."/>
            <person name="Dunn A.M."/>
            <person name="Stebbing P.D."/>
            <person name="Van Aerle R."/>
            <person name="Bacela-Spychalska K."/>
            <person name="Bean T.P."/>
            <person name="Stentiford G.D."/>
        </authorList>
    </citation>
    <scope>NUCLEOTIDE SEQUENCE [LARGE SCALE GENOMIC DNA]</scope>
    <source>
        <strain evidence="8">RA15029</strain>
    </source>
</reference>
<name>A0A370CHY0_9COXI</name>
<dbReference type="Gene3D" id="3.90.1150.10">
    <property type="entry name" value="Aspartate Aminotransferase, domain 1"/>
    <property type="match status" value="1"/>
</dbReference>
<dbReference type="GO" id="GO:0006782">
    <property type="term" value="P:protoporphyrinogen IX biosynthetic process"/>
    <property type="evidence" value="ECO:0007669"/>
    <property type="project" value="UniProtKB-UniRule"/>
</dbReference>
<evidence type="ECO:0000313" key="8">
    <source>
        <dbReference type="EMBL" id="RDH40170.1"/>
    </source>
</evidence>
<dbReference type="PANTHER" id="PTHR43713:SF3">
    <property type="entry name" value="GLUTAMATE-1-SEMIALDEHYDE 2,1-AMINOMUTASE 1, CHLOROPLASTIC-RELATED"/>
    <property type="match status" value="1"/>
</dbReference>
<dbReference type="GO" id="GO:0005737">
    <property type="term" value="C:cytoplasm"/>
    <property type="evidence" value="ECO:0007669"/>
    <property type="project" value="UniProtKB-SubCell"/>
</dbReference>
<dbReference type="EC" id="5.4.3.8" evidence="7"/>
<protein>
    <recommendedName>
        <fullName evidence="7">Glutamate-1-semialdehyde 2,1-aminomutase</fullName>
        <shortName evidence="7">GSA</shortName>
        <ecNumber evidence="7">5.4.3.8</ecNumber>
    </recommendedName>
    <alternativeName>
        <fullName evidence="7">Glutamate-1-semialdehyde aminotransferase</fullName>
        <shortName evidence="7">GSA-AT</shortName>
    </alternativeName>
</protein>
<evidence type="ECO:0000256" key="4">
    <source>
        <dbReference type="ARBA" id="ARBA00022898"/>
    </source>
</evidence>
<gene>
    <name evidence="7 8" type="primary">hemL</name>
    <name evidence="8" type="ORF">CFE62_005335</name>
</gene>
<dbReference type="NCBIfam" id="NF000818">
    <property type="entry name" value="PRK00062.1"/>
    <property type="match status" value="1"/>
</dbReference>
<dbReference type="PANTHER" id="PTHR43713">
    <property type="entry name" value="GLUTAMATE-1-SEMIALDEHYDE 2,1-AMINOMUTASE"/>
    <property type="match status" value="1"/>
</dbReference>
<comment type="similarity">
    <text evidence="3 7">Belongs to the class-III pyridoxal-phosphate-dependent aminotransferase family. HemL subfamily.</text>
</comment>
<evidence type="ECO:0000256" key="3">
    <source>
        <dbReference type="ARBA" id="ARBA00008981"/>
    </source>
</evidence>
<sequence length="438" mass="46896">MISSHELFRRAKQFIPGGVNSPVRSFNAVGGDPVFFSHGSKAYLFDVEGKAYIDYVGSWGALILGHAPDRVVTAVEQAVKRGLSFGAPTSAEIDLAEKISILMPNLSKVRLMNSGTEATMTAIRLARGFTGRNKILKFNGCYHGHVDALLVKAGSGLASLGIPDCAGVPKEVAAQTLSVDFNNLEQVTQMFMHYGKEIAAVIVEPIAANMSCILPLSGFLEGLRELCDYYGSLLIFDEVISGFRVALGGAQAVYQVRPDLTTLGKIIGGGLPIGALGGRGDIMDCLAPLGDVYQAGTLSGNPVTVAAGLATLEVISQAGFYTTLSASTEKLISGLLELAKSADISFQAHHIGGLFGLFFTEETEVYCYEQVKLGNQLLFKEFFHRMLAEGVYLSPSLFESGFISSAHGEQELEFTLTAAEKVFNKLKKEQNIESMIPA</sequence>
<evidence type="ECO:0000256" key="1">
    <source>
        <dbReference type="ARBA" id="ARBA00001933"/>
    </source>
</evidence>
<dbReference type="PROSITE" id="PS00600">
    <property type="entry name" value="AA_TRANSFER_CLASS_3"/>
    <property type="match status" value="1"/>
</dbReference>
<comment type="pathway">
    <text evidence="2">Porphyrin-containing compound metabolism; protoporphyrin-IX biosynthesis; 5-aminolevulinate from L-glutamyl-tRNA(Glu): step 2/2.</text>
</comment>
<dbReference type="CDD" id="cd00610">
    <property type="entry name" value="OAT_like"/>
    <property type="match status" value="1"/>
</dbReference>
<comment type="catalytic activity">
    <reaction evidence="7">
        <text>(S)-4-amino-5-oxopentanoate = 5-aminolevulinate</text>
        <dbReference type="Rhea" id="RHEA:14265"/>
        <dbReference type="ChEBI" id="CHEBI:57501"/>
        <dbReference type="ChEBI" id="CHEBI:356416"/>
        <dbReference type="EC" id="5.4.3.8"/>
    </reaction>
</comment>
<dbReference type="Gene3D" id="3.40.640.10">
    <property type="entry name" value="Type I PLP-dependent aspartate aminotransferase-like (Major domain)"/>
    <property type="match status" value="1"/>
</dbReference>
<dbReference type="HAMAP" id="MF_00375">
    <property type="entry name" value="HemL_aminotrans_3"/>
    <property type="match status" value="1"/>
</dbReference>
<feature type="modified residue" description="N6-(pyridoxal phosphate)lysine" evidence="7">
    <location>
        <position position="265"/>
    </location>
</feature>
<dbReference type="UniPathway" id="UPA00251">
    <property type="reaction ID" value="UER00317"/>
</dbReference>
<accession>A0A370CHY0</accession>
<evidence type="ECO:0000256" key="5">
    <source>
        <dbReference type="ARBA" id="ARBA00023235"/>
    </source>
</evidence>
<comment type="caution">
    <text evidence="8">The sequence shown here is derived from an EMBL/GenBank/DDBJ whole genome shotgun (WGS) entry which is preliminary data.</text>
</comment>
<dbReference type="InterPro" id="IPR015424">
    <property type="entry name" value="PyrdxlP-dep_Trfase"/>
</dbReference>
<dbReference type="InterPro" id="IPR015421">
    <property type="entry name" value="PyrdxlP-dep_Trfase_major"/>
</dbReference>
<dbReference type="SUPFAM" id="SSF53383">
    <property type="entry name" value="PLP-dependent transferases"/>
    <property type="match status" value="1"/>
</dbReference>
<dbReference type="AlphaFoldDB" id="A0A370CHY0"/>
<proteinExistence type="inferred from homology"/>
<dbReference type="EMBL" id="NMOS02000014">
    <property type="protein sequence ID" value="RDH40170.1"/>
    <property type="molecule type" value="Genomic_DNA"/>
</dbReference>
<dbReference type="FunFam" id="3.40.640.10:FF:000021">
    <property type="entry name" value="Glutamate-1-semialdehyde 2,1-aminomutase"/>
    <property type="match status" value="1"/>
</dbReference>
<dbReference type="GO" id="GO:0030170">
    <property type="term" value="F:pyridoxal phosphate binding"/>
    <property type="evidence" value="ECO:0007669"/>
    <property type="project" value="InterPro"/>
</dbReference>
<dbReference type="InterPro" id="IPR004639">
    <property type="entry name" value="4pyrrol_synth_GluAld_NH2Trfase"/>
</dbReference>
<evidence type="ECO:0000313" key="9">
    <source>
        <dbReference type="Proteomes" id="UP000226429"/>
    </source>
</evidence>
<comment type="cofactor">
    <cofactor evidence="1 7">
        <name>pyridoxal 5'-phosphate</name>
        <dbReference type="ChEBI" id="CHEBI:597326"/>
    </cofactor>
</comment>
<keyword evidence="5 7" id="KW-0413">Isomerase</keyword>
<dbReference type="Pfam" id="PF00202">
    <property type="entry name" value="Aminotran_3"/>
    <property type="match status" value="1"/>
</dbReference>
<evidence type="ECO:0000256" key="6">
    <source>
        <dbReference type="ARBA" id="ARBA00023244"/>
    </source>
</evidence>
<dbReference type="NCBIfam" id="TIGR00713">
    <property type="entry name" value="hemL"/>
    <property type="match status" value="1"/>
</dbReference>
<dbReference type="InterPro" id="IPR005814">
    <property type="entry name" value="Aminotrans_3"/>
</dbReference>
<dbReference type="GO" id="GO:0042286">
    <property type="term" value="F:glutamate-1-semialdehyde 2,1-aminomutase activity"/>
    <property type="evidence" value="ECO:0007669"/>
    <property type="project" value="UniProtKB-UniRule"/>
</dbReference>
<comment type="subunit">
    <text evidence="7">Homodimer.</text>
</comment>
<keyword evidence="6 7" id="KW-0627">Porphyrin biosynthesis</keyword>
<keyword evidence="9" id="KW-1185">Reference proteome</keyword>
<dbReference type="InterPro" id="IPR015422">
    <property type="entry name" value="PyrdxlP-dep_Trfase_small"/>
</dbReference>
<keyword evidence="4 7" id="KW-0663">Pyridoxal phosphate</keyword>
<dbReference type="InterPro" id="IPR049704">
    <property type="entry name" value="Aminotrans_3_PPA_site"/>
</dbReference>